<proteinExistence type="predicted"/>
<name>A0A914RFA0_PAREQ</name>
<keyword evidence="1" id="KW-1185">Reference proteome</keyword>
<sequence length="49" mass="6042">MLDRIYIFNDYCSCNRFSRFNMVFFCRRLQFLLRRTGVRVVVQSSTLRL</sequence>
<evidence type="ECO:0000313" key="2">
    <source>
        <dbReference type="WBParaSite" id="PEQ_0000517301-mRNA-1"/>
    </source>
</evidence>
<reference evidence="2" key="1">
    <citation type="submission" date="2022-11" db="UniProtKB">
        <authorList>
            <consortium name="WormBaseParasite"/>
        </authorList>
    </citation>
    <scope>IDENTIFICATION</scope>
</reference>
<dbReference type="AlphaFoldDB" id="A0A914RFA0"/>
<accession>A0A914RFA0</accession>
<dbReference type="Proteomes" id="UP000887564">
    <property type="component" value="Unplaced"/>
</dbReference>
<dbReference type="WBParaSite" id="PEQ_0000517301-mRNA-1">
    <property type="protein sequence ID" value="PEQ_0000517301-mRNA-1"/>
    <property type="gene ID" value="PEQ_0000517301"/>
</dbReference>
<protein>
    <submittedName>
        <fullName evidence="2">Uncharacterized protein</fullName>
    </submittedName>
</protein>
<evidence type="ECO:0000313" key="1">
    <source>
        <dbReference type="Proteomes" id="UP000887564"/>
    </source>
</evidence>
<organism evidence="1 2">
    <name type="scientific">Parascaris equorum</name>
    <name type="common">Equine roundworm</name>
    <dbReference type="NCBI Taxonomy" id="6256"/>
    <lineage>
        <taxon>Eukaryota</taxon>
        <taxon>Metazoa</taxon>
        <taxon>Ecdysozoa</taxon>
        <taxon>Nematoda</taxon>
        <taxon>Chromadorea</taxon>
        <taxon>Rhabditida</taxon>
        <taxon>Spirurina</taxon>
        <taxon>Ascaridomorpha</taxon>
        <taxon>Ascaridoidea</taxon>
        <taxon>Ascarididae</taxon>
        <taxon>Parascaris</taxon>
    </lineage>
</organism>